<evidence type="ECO:0000256" key="11">
    <source>
        <dbReference type="ARBA" id="ARBA00023136"/>
    </source>
</evidence>
<evidence type="ECO:0000256" key="8">
    <source>
        <dbReference type="ARBA" id="ARBA00023002"/>
    </source>
</evidence>
<protein>
    <recommendedName>
        <fullName evidence="13">Cytochrome P450</fullName>
    </recommendedName>
</protein>
<dbReference type="InterPro" id="IPR036396">
    <property type="entry name" value="Cyt_P450_sf"/>
</dbReference>
<keyword evidence="11" id="KW-0472">Membrane</keyword>
<evidence type="ECO:0000256" key="7">
    <source>
        <dbReference type="ARBA" id="ARBA00022989"/>
    </source>
</evidence>
<dbReference type="GO" id="GO:0016705">
    <property type="term" value="F:oxidoreductase activity, acting on paired donors, with incorporation or reduction of molecular oxygen"/>
    <property type="evidence" value="ECO:0007669"/>
    <property type="project" value="InterPro"/>
</dbReference>
<proteinExistence type="inferred from homology"/>
<gene>
    <name evidence="12" type="ORF">SVIM_LOCUS409146</name>
</gene>
<dbReference type="AlphaFoldDB" id="A0A6N2N4D7"/>
<dbReference type="GO" id="GO:0016020">
    <property type="term" value="C:membrane"/>
    <property type="evidence" value="ECO:0007669"/>
    <property type="project" value="UniProtKB-SubCell"/>
</dbReference>
<dbReference type="EMBL" id="CAADRP010001929">
    <property type="protein sequence ID" value="VFU56787.1"/>
    <property type="molecule type" value="Genomic_DNA"/>
</dbReference>
<keyword evidence="9" id="KW-0408">Iron</keyword>
<dbReference type="PRINTS" id="PR00463">
    <property type="entry name" value="EP450I"/>
</dbReference>
<dbReference type="PANTHER" id="PTHR47955">
    <property type="entry name" value="CYTOCHROME P450 FAMILY 71 PROTEIN"/>
    <property type="match status" value="1"/>
</dbReference>
<organism evidence="12">
    <name type="scientific">Salix viminalis</name>
    <name type="common">Common osier</name>
    <name type="synonym">Basket willow</name>
    <dbReference type="NCBI Taxonomy" id="40686"/>
    <lineage>
        <taxon>Eukaryota</taxon>
        <taxon>Viridiplantae</taxon>
        <taxon>Streptophyta</taxon>
        <taxon>Embryophyta</taxon>
        <taxon>Tracheophyta</taxon>
        <taxon>Spermatophyta</taxon>
        <taxon>Magnoliopsida</taxon>
        <taxon>eudicotyledons</taxon>
        <taxon>Gunneridae</taxon>
        <taxon>Pentapetalae</taxon>
        <taxon>rosids</taxon>
        <taxon>fabids</taxon>
        <taxon>Malpighiales</taxon>
        <taxon>Salicaceae</taxon>
        <taxon>Saliceae</taxon>
        <taxon>Salix</taxon>
    </lineage>
</organism>
<comment type="cofactor">
    <cofactor evidence="1">
        <name>heme</name>
        <dbReference type="ChEBI" id="CHEBI:30413"/>
    </cofactor>
</comment>
<dbReference type="InterPro" id="IPR001128">
    <property type="entry name" value="Cyt_P450"/>
</dbReference>
<dbReference type="Pfam" id="PF00067">
    <property type="entry name" value="p450"/>
    <property type="match status" value="2"/>
</dbReference>
<dbReference type="GO" id="GO:0004497">
    <property type="term" value="F:monooxygenase activity"/>
    <property type="evidence" value="ECO:0007669"/>
    <property type="project" value="UniProtKB-KW"/>
</dbReference>
<comment type="subcellular location">
    <subcellularLocation>
        <location evidence="2">Membrane</location>
        <topology evidence="2">Single-pass membrane protein</topology>
    </subcellularLocation>
</comment>
<evidence type="ECO:0000256" key="2">
    <source>
        <dbReference type="ARBA" id="ARBA00004167"/>
    </source>
</evidence>
<keyword evidence="8" id="KW-0560">Oxidoreductase</keyword>
<sequence>MAKEILKTHDLEFCSRPVLTGQQKLSYNGLDLAFSRYDAYWREMRKICVVHLLSSIRVQSFSPIREEEVSHMIEKIFISALDSEPLNLTEAMMSLTSTIICRIAFGKSYEDGGSEKSKFQDLLNNPRHNIFVAGTDTSAATVIWAMCFLMKNPEALKKVKKKFGPTQKLGEPNEFNPDRFLWRPMLLPDRYIDHGSQTDQIDGPPRVDLFYNSQGHLELMIAH</sequence>
<dbReference type="GO" id="GO:0005506">
    <property type="term" value="F:iron ion binding"/>
    <property type="evidence" value="ECO:0007669"/>
    <property type="project" value="InterPro"/>
</dbReference>
<keyword evidence="10" id="KW-0503">Monooxygenase</keyword>
<evidence type="ECO:0000256" key="1">
    <source>
        <dbReference type="ARBA" id="ARBA00001971"/>
    </source>
</evidence>
<name>A0A6N2N4D7_SALVM</name>
<evidence type="ECO:0000256" key="9">
    <source>
        <dbReference type="ARBA" id="ARBA00023004"/>
    </source>
</evidence>
<comment type="similarity">
    <text evidence="3">Belongs to the cytochrome P450 family.</text>
</comment>
<keyword evidence="6" id="KW-0479">Metal-binding</keyword>
<evidence type="ECO:0000256" key="10">
    <source>
        <dbReference type="ARBA" id="ARBA00023033"/>
    </source>
</evidence>
<evidence type="ECO:0008006" key="13">
    <source>
        <dbReference type="Google" id="ProtNLM"/>
    </source>
</evidence>
<evidence type="ECO:0000256" key="6">
    <source>
        <dbReference type="ARBA" id="ARBA00022723"/>
    </source>
</evidence>
<dbReference type="Gene3D" id="1.10.630.10">
    <property type="entry name" value="Cytochrome P450"/>
    <property type="match status" value="2"/>
</dbReference>
<dbReference type="InterPro" id="IPR002401">
    <property type="entry name" value="Cyt_P450_E_grp-I"/>
</dbReference>
<reference evidence="12" key="1">
    <citation type="submission" date="2019-03" db="EMBL/GenBank/DDBJ databases">
        <authorList>
            <person name="Mank J."/>
            <person name="Almeida P."/>
        </authorList>
    </citation>
    <scope>NUCLEOTIDE SEQUENCE</scope>
    <source>
        <strain evidence="12">78183</strain>
    </source>
</reference>
<dbReference type="GO" id="GO:0020037">
    <property type="term" value="F:heme binding"/>
    <property type="evidence" value="ECO:0007669"/>
    <property type="project" value="InterPro"/>
</dbReference>
<keyword evidence="7" id="KW-1133">Transmembrane helix</keyword>
<evidence type="ECO:0000256" key="5">
    <source>
        <dbReference type="ARBA" id="ARBA00022692"/>
    </source>
</evidence>
<evidence type="ECO:0000313" key="12">
    <source>
        <dbReference type="EMBL" id="VFU56787.1"/>
    </source>
</evidence>
<keyword evidence="4" id="KW-0349">Heme</keyword>
<keyword evidence="5" id="KW-0812">Transmembrane</keyword>
<accession>A0A6N2N4D7</accession>
<dbReference type="PANTHER" id="PTHR47955:SF22">
    <property type="entry name" value="CYTOCHROME P450 83B1-LIKE"/>
    <property type="match status" value="1"/>
</dbReference>
<dbReference type="SUPFAM" id="SSF48264">
    <property type="entry name" value="Cytochrome P450"/>
    <property type="match status" value="1"/>
</dbReference>
<evidence type="ECO:0000256" key="3">
    <source>
        <dbReference type="ARBA" id="ARBA00010617"/>
    </source>
</evidence>
<evidence type="ECO:0000256" key="4">
    <source>
        <dbReference type="ARBA" id="ARBA00022617"/>
    </source>
</evidence>